<dbReference type="EMBL" id="VITT01000037">
    <property type="protein sequence ID" value="TWB47174.1"/>
    <property type="molecule type" value="Genomic_DNA"/>
</dbReference>
<evidence type="ECO:0000313" key="4">
    <source>
        <dbReference type="Proteomes" id="UP000318050"/>
    </source>
</evidence>
<dbReference type="PANTHER" id="PTHR45737">
    <property type="entry name" value="VON WILLEBRAND FACTOR A DOMAIN-CONTAINING PROTEIN 5A"/>
    <property type="match status" value="1"/>
</dbReference>
<sequence>MRDRLIGRWEIGRAVWVLLTLAVFLGLLFWARTGGAAPAPARTYSPELVARNYMAPGGAQPTHALTIGSLDITVKIIGGVARTTLSATFANPTTAAVEGDFTLDLPAGSVVTGYALDVNGQMADGVLVAKRAATLAYQKQVRRGVDPGLAEVTRDNAFRTHVFPIFPNRGRTVRVEFATPIGTDQPYTLPLATLDPVAKVNLLVIDVDAAAAPALAGPDGLDLRWAPGTGGLEARANASGVTLGGALTIGGMPPVAPVVLTRHHSGDTFFEVHAAVPAGGNGAAKPAGRVRVYWDRSLSRQETAPAELELLQRYLAAVGPKVVDVVLFADDTPRVLSFDSATAADEAVGALRAVSYGGATSLQGVLKAAPAPADACLFFSDGRVTLDAYQAERVNCPLFTLSSGADADHGFLAALARKSGGEHLDLRARGADAVLARLSSPASRAIDVKAADGTALDFTVLPAAPDWVRLVGRAPPSLGAVKVTLADGRGLSFDLDELPTAADDALGALWAADRVAEMTASDRPDQKAAVGFARRYSVAGGGAVFLVLERLQDYVDADIAPPDSLGKDLQNQFAAAQARAQQIKDIAAANRLGQVVTAWQEQKDWWAGRKPAPPPAPPPPPHVIQNGTTVRSQPVPAPMPSPPPAMASSVTTVKPPTAAPPIAPPSPPPQAVQPPAFAPPVEVNIETPPPPIVASSSSAGLTPRAPIAGRAADQVVVTASRANGQSGGDSAGAIEVAPWDPNRPYIREIKEHLGDAEAFRAAVQAQATRYGSLPAFYLDVAELLFRNGKAGEAASMALSALELPSADTGTLIIVADDLMRFGQEARAIWLYEKVLYLDGDRPQPRRSLALALIERAERAARRGAPAASVRADYERAMRLLNEVITRTWSPAYTGIEMVALMEANRILPRLEKLGVRDIPLDARLRDKLDVDLRVVLEWNVDATDMDLWVDEPSGERAIYSHPRTAIGGRLSRDMTQGYGPEEYLLRRAPGGEYTISANIYRTDRLNPNGPITVRAHLYRNYQRPTEEAQVMQIELKPGEDGTRVVGRVTVGGAAAVSDGASHWP</sequence>
<feature type="domain" description="VIT" evidence="2">
    <location>
        <begin position="51"/>
        <end position="179"/>
    </location>
</feature>
<reference evidence="3 4" key="1">
    <citation type="submission" date="2019-06" db="EMBL/GenBank/DDBJ databases">
        <title>Genomic Encyclopedia of Type Strains, Phase IV (KMG-V): Genome sequencing to study the core and pangenomes of soil and plant-associated prokaryotes.</title>
        <authorList>
            <person name="Whitman W."/>
        </authorList>
    </citation>
    <scope>NUCLEOTIDE SEQUENCE [LARGE SCALE GENOMIC DNA]</scope>
    <source>
        <strain evidence="3 4">BR 11140</strain>
    </source>
</reference>
<dbReference type="PROSITE" id="PS51468">
    <property type="entry name" value="VIT"/>
    <property type="match status" value="1"/>
</dbReference>
<dbReference type="SMART" id="SM00609">
    <property type="entry name" value="VIT"/>
    <property type="match status" value="1"/>
</dbReference>
<evidence type="ECO:0000256" key="1">
    <source>
        <dbReference type="SAM" id="MobiDB-lite"/>
    </source>
</evidence>
<feature type="compositionally biased region" description="Pro residues" evidence="1">
    <location>
        <begin position="635"/>
        <end position="645"/>
    </location>
</feature>
<dbReference type="SUPFAM" id="SSF53300">
    <property type="entry name" value="vWA-like"/>
    <property type="match status" value="1"/>
</dbReference>
<gene>
    <name evidence="3" type="ORF">FBZ92_13740</name>
</gene>
<dbReference type="InterPro" id="IPR013694">
    <property type="entry name" value="VIT"/>
</dbReference>
<feature type="compositionally biased region" description="Pro residues" evidence="1">
    <location>
        <begin position="611"/>
        <end position="622"/>
    </location>
</feature>
<accession>A0A560HPI2</accession>
<dbReference type="OrthoDB" id="266279at2"/>
<dbReference type="Gene3D" id="1.25.40.10">
    <property type="entry name" value="Tetratricopeptide repeat domain"/>
    <property type="match status" value="1"/>
</dbReference>
<dbReference type="Pfam" id="PF08487">
    <property type="entry name" value="VIT"/>
    <property type="match status" value="1"/>
</dbReference>
<dbReference type="InterPro" id="IPR036465">
    <property type="entry name" value="vWFA_dom_sf"/>
</dbReference>
<name>A0A560HPI2_9PROT</name>
<protein>
    <submittedName>
        <fullName evidence="3">Vault protein inter-alpha-trypsin-like protein</fullName>
    </submittedName>
</protein>
<dbReference type="SUPFAM" id="SSF48452">
    <property type="entry name" value="TPR-like"/>
    <property type="match status" value="1"/>
</dbReference>
<dbReference type="PANTHER" id="PTHR45737:SF6">
    <property type="entry name" value="VON WILLEBRAND FACTOR A DOMAIN-CONTAINING PROTEIN 5A"/>
    <property type="match status" value="1"/>
</dbReference>
<feature type="compositionally biased region" description="Pro residues" evidence="1">
    <location>
        <begin position="657"/>
        <end position="673"/>
    </location>
</feature>
<dbReference type="Gene3D" id="3.40.50.410">
    <property type="entry name" value="von Willebrand factor, type A domain"/>
    <property type="match status" value="1"/>
</dbReference>
<feature type="region of interest" description="Disordered" evidence="1">
    <location>
        <begin position="607"/>
        <end position="673"/>
    </location>
</feature>
<comment type="caution">
    <text evidence="3">The sequence shown here is derived from an EMBL/GenBank/DDBJ whole genome shotgun (WGS) entry which is preliminary data.</text>
</comment>
<evidence type="ECO:0000259" key="2">
    <source>
        <dbReference type="PROSITE" id="PS51468"/>
    </source>
</evidence>
<organism evidence="3 4">
    <name type="scientific">Nitrospirillum amazonense</name>
    <dbReference type="NCBI Taxonomy" id="28077"/>
    <lineage>
        <taxon>Bacteria</taxon>
        <taxon>Pseudomonadati</taxon>
        <taxon>Pseudomonadota</taxon>
        <taxon>Alphaproteobacteria</taxon>
        <taxon>Rhodospirillales</taxon>
        <taxon>Azospirillaceae</taxon>
        <taxon>Nitrospirillum</taxon>
    </lineage>
</organism>
<dbReference type="Proteomes" id="UP000318050">
    <property type="component" value="Unassembled WGS sequence"/>
</dbReference>
<evidence type="ECO:0000313" key="3">
    <source>
        <dbReference type="EMBL" id="TWB47174.1"/>
    </source>
</evidence>
<dbReference type="InterPro" id="IPR011990">
    <property type="entry name" value="TPR-like_helical_dom_sf"/>
</dbReference>
<dbReference type="AlphaFoldDB" id="A0A560HPI2"/>
<proteinExistence type="predicted"/>